<keyword evidence="4" id="KW-0967">Endosome</keyword>
<dbReference type="Pfam" id="PF07200">
    <property type="entry name" value="Mod_r"/>
    <property type="match status" value="1"/>
</dbReference>
<accession>A0A1R2C9G8</accession>
<feature type="domain" description="VPS37 C-terminal" evidence="7">
    <location>
        <begin position="125"/>
        <end position="246"/>
    </location>
</feature>
<name>A0A1R2C9G8_9CILI</name>
<evidence type="ECO:0000256" key="1">
    <source>
        <dbReference type="ARBA" id="ARBA00004177"/>
    </source>
</evidence>
<gene>
    <name evidence="8" type="ORF">SteCoe_13012</name>
</gene>
<dbReference type="AlphaFoldDB" id="A0A1R2C9G8"/>
<evidence type="ECO:0000256" key="4">
    <source>
        <dbReference type="ARBA" id="ARBA00022753"/>
    </source>
</evidence>
<keyword evidence="5" id="KW-0653">Protein transport</keyword>
<keyword evidence="9" id="KW-1185">Reference proteome</keyword>
<comment type="similarity">
    <text evidence="2">Belongs to the VPS37 family.</text>
</comment>
<dbReference type="EMBL" id="MPUH01000230">
    <property type="protein sequence ID" value="OMJ85658.1"/>
    <property type="molecule type" value="Genomic_DNA"/>
</dbReference>
<evidence type="ECO:0000256" key="2">
    <source>
        <dbReference type="ARBA" id="ARBA00007617"/>
    </source>
</evidence>
<keyword evidence="3" id="KW-0813">Transport</keyword>
<evidence type="ECO:0000256" key="5">
    <source>
        <dbReference type="ARBA" id="ARBA00022927"/>
    </source>
</evidence>
<organism evidence="8 9">
    <name type="scientific">Stentor coeruleus</name>
    <dbReference type="NCBI Taxonomy" id="5963"/>
    <lineage>
        <taxon>Eukaryota</taxon>
        <taxon>Sar</taxon>
        <taxon>Alveolata</taxon>
        <taxon>Ciliophora</taxon>
        <taxon>Postciliodesmatophora</taxon>
        <taxon>Heterotrichea</taxon>
        <taxon>Heterotrichida</taxon>
        <taxon>Stentoridae</taxon>
        <taxon>Stentor</taxon>
    </lineage>
</organism>
<proteinExistence type="inferred from homology"/>
<feature type="coiled-coil region" evidence="6">
    <location>
        <begin position="166"/>
        <end position="203"/>
    </location>
</feature>
<dbReference type="CDD" id="cd00195">
    <property type="entry name" value="UBCc_UEV"/>
    <property type="match status" value="1"/>
</dbReference>
<reference evidence="8 9" key="1">
    <citation type="submission" date="2016-11" db="EMBL/GenBank/DDBJ databases">
        <title>The macronuclear genome of Stentor coeruleus: a giant cell with tiny introns.</title>
        <authorList>
            <person name="Slabodnick M."/>
            <person name="Ruby J.G."/>
            <person name="Reiff S.B."/>
            <person name="Swart E.C."/>
            <person name="Gosai S."/>
            <person name="Prabakaran S."/>
            <person name="Witkowska E."/>
            <person name="Larue G.E."/>
            <person name="Fisher S."/>
            <person name="Freeman R.M."/>
            <person name="Gunawardena J."/>
            <person name="Chu W."/>
            <person name="Stover N.A."/>
            <person name="Gregory B.D."/>
            <person name="Nowacki M."/>
            <person name="Derisi J."/>
            <person name="Roy S.W."/>
            <person name="Marshall W.F."/>
            <person name="Sood P."/>
        </authorList>
    </citation>
    <scope>NUCLEOTIDE SEQUENCE [LARGE SCALE GENOMIC DNA]</scope>
    <source>
        <strain evidence="8">WM001</strain>
    </source>
</reference>
<dbReference type="InterPro" id="IPR016135">
    <property type="entry name" value="UBQ-conjugating_enzyme/RWD"/>
</dbReference>
<dbReference type="GO" id="GO:0000813">
    <property type="term" value="C:ESCRT I complex"/>
    <property type="evidence" value="ECO:0007669"/>
    <property type="project" value="UniProtKB-ARBA"/>
</dbReference>
<dbReference type="Proteomes" id="UP000187209">
    <property type="component" value="Unassembled WGS sequence"/>
</dbReference>
<dbReference type="InterPro" id="IPR009851">
    <property type="entry name" value="Mod_r"/>
</dbReference>
<dbReference type="Gene3D" id="3.10.110.10">
    <property type="entry name" value="Ubiquitin Conjugating Enzyme"/>
    <property type="match status" value="1"/>
</dbReference>
<protein>
    <recommendedName>
        <fullName evidence="7">VPS37 C-terminal domain-containing protein</fullName>
    </recommendedName>
</protein>
<sequence>MAGVSQYEKSAIAQVQSVFSDTKSVKQSEYEVGLPLALGLLYVRVYLGSSFPNHPPRIVVASNVIHPLIGEKQIIEYPEANSWSPGISLLSIIQNIYNSFKSNPPKPAPKLPNFQQLIQNWNKSIEDEQDLLEFVMNLDEPDRLLKIRDQLLEGNLAKVNENLARKNEYDSMVNEHQGEINEIENLTGQLGNLMKQVEVLNKQYSQEKVLEKLKEMEARYNKEAGDILKRFMKKEIDMDEFVEQYQVPVKRAKFIQIARETRG</sequence>
<evidence type="ECO:0000259" key="7">
    <source>
        <dbReference type="Pfam" id="PF07200"/>
    </source>
</evidence>
<comment type="caution">
    <text evidence="8">The sequence shown here is derived from an EMBL/GenBank/DDBJ whole genome shotgun (WGS) entry which is preliminary data.</text>
</comment>
<keyword evidence="6" id="KW-0175">Coiled coil</keyword>
<dbReference type="SUPFAM" id="SSF54495">
    <property type="entry name" value="UBC-like"/>
    <property type="match status" value="1"/>
</dbReference>
<evidence type="ECO:0000256" key="3">
    <source>
        <dbReference type="ARBA" id="ARBA00022448"/>
    </source>
</evidence>
<evidence type="ECO:0000256" key="6">
    <source>
        <dbReference type="SAM" id="Coils"/>
    </source>
</evidence>
<dbReference type="GO" id="GO:0015031">
    <property type="term" value="P:protein transport"/>
    <property type="evidence" value="ECO:0007669"/>
    <property type="project" value="UniProtKB-KW"/>
</dbReference>
<comment type="subcellular location">
    <subcellularLocation>
        <location evidence="1">Endosome</location>
    </subcellularLocation>
</comment>
<evidence type="ECO:0000313" key="8">
    <source>
        <dbReference type="EMBL" id="OMJ85658.1"/>
    </source>
</evidence>
<evidence type="ECO:0000313" key="9">
    <source>
        <dbReference type="Proteomes" id="UP000187209"/>
    </source>
</evidence>